<organism evidence="2 3">
    <name type="scientific">Legionella santicrucis</name>
    <dbReference type="NCBI Taxonomy" id="45074"/>
    <lineage>
        <taxon>Bacteria</taxon>
        <taxon>Pseudomonadati</taxon>
        <taxon>Pseudomonadota</taxon>
        <taxon>Gammaproteobacteria</taxon>
        <taxon>Legionellales</taxon>
        <taxon>Legionellaceae</taxon>
        <taxon>Legionella</taxon>
    </lineage>
</organism>
<dbReference type="PATRIC" id="fig|45074.5.peg.4330"/>
<protein>
    <submittedName>
        <fullName evidence="2">Uncharacterized protein</fullName>
    </submittedName>
</protein>
<feature type="compositionally biased region" description="Basic and acidic residues" evidence="1">
    <location>
        <begin position="29"/>
        <end position="38"/>
    </location>
</feature>
<dbReference type="EMBL" id="LNYU01000091">
    <property type="protein sequence ID" value="KTD53621.1"/>
    <property type="molecule type" value="Genomic_DNA"/>
</dbReference>
<keyword evidence="3" id="KW-1185">Reference proteome</keyword>
<gene>
    <name evidence="2" type="ORF">Lsan_4031</name>
</gene>
<reference evidence="2 3" key="1">
    <citation type="submission" date="2015-11" db="EMBL/GenBank/DDBJ databases">
        <title>Genomic analysis of 38 Legionella species identifies large and diverse effector repertoires.</title>
        <authorList>
            <person name="Burstein D."/>
            <person name="Amaro F."/>
            <person name="Zusman T."/>
            <person name="Lifshitz Z."/>
            <person name="Cohen O."/>
            <person name="Gilbert J.A."/>
            <person name="Pupko T."/>
            <person name="Shuman H.A."/>
            <person name="Segal G."/>
        </authorList>
    </citation>
    <scope>NUCLEOTIDE SEQUENCE [LARGE SCALE GENOMIC DNA]</scope>
    <source>
        <strain evidence="2 3">SC-63-C7</strain>
    </source>
</reference>
<feature type="region of interest" description="Disordered" evidence="1">
    <location>
        <begin position="29"/>
        <end position="52"/>
    </location>
</feature>
<name>A0A0W0Y9Q1_9GAMM</name>
<proteinExistence type="predicted"/>
<evidence type="ECO:0000313" key="3">
    <source>
        <dbReference type="Proteomes" id="UP000054703"/>
    </source>
</evidence>
<dbReference type="Proteomes" id="UP000054703">
    <property type="component" value="Unassembled WGS sequence"/>
</dbReference>
<evidence type="ECO:0000313" key="2">
    <source>
        <dbReference type="EMBL" id="KTD53621.1"/>
    </source>
</evidence>
<evidence type="ECO:0000256" key="1">
    <source>
        <dbReference type="SAM" id="MobiDB-lite"/>
    </source>
</evidence>
<comment type="caution">
    <text evidence="2">The sequence shown here is derived from an EMBL/GenBank/DDBJ whole genome shotgun (WGS) entry which is preliminary data.</text>
</comment>
<sequence length="52" mass="5947">MAAMMPRVEKIVAEVVAFSQESSKKVALDESQKVKPVESQEVEQEERSFRYS</sequence>
<accession>A0A0W0Y9Q1</accession>
<dbReference type="AlphaFoldDB" id="A0A0W0Y9Q1"/>